<accession>A0A401ZTV1</accession>
<evidence type="ECO:0000313" key="4">
    <source>
        <dbReference type="Proteomes" id="UP000287352"/>
    </source>
</evidence>
<dbReference type="GO" id="GO:0016020">
    <property type="term" value="C:membrane"/>
    <property type="evidence" value="ECO:0007669"/>
    <property type="project" value="TreeGrafter"/>
</dbReference>
<dbReference type="EMBL" id="BIFR01000001">
    <property type="protein sequence ID" value="GCE10315.1"/>
    <property type="molecule type" value="Genomic_DNA"/>
</dbReference>
<gene>
    <name evidence="3" type="ORF">KTT_01740</name>
</gene>
<dbReference type="PRINTS" id="PR00111">
    <property type="entry name" value="ABHYDROLASE"/>
</dbReference>
<comment type="caution">
    <text evidence="3">The sequence shown here is derived from an EMBL/GenBank/DDBJ whole genome shotgun (WGS) entry which is preliminary data.</text>
</comment>
<dbReference type="Proteomes" id="UP000287352">
    <property type="component" value="Unassembled WGS sequence"/>
</dbReference>
<evidence type="ECO:0000313" key="3">
    <source>
        <dbReference type="EMBL" id="GCE10315.1"/>
    </source>
</evidence>
<feature type="domain" description="AB hydrolase-1" evidence="2">
    <location>
        <begin position="59"/>
        <end position="297"/>
    </location>
</feature>
<dbReference type="InterPro" id="IPR000073">
    <property type="entry name" value="AB_hydrolase_1"/>
</dbReference>
<dbReference type="PANTHER" id="PTHR43798:SF33">
    <property type="entry name" value="HYDROLASE, PUTATIVE (AFU_ORTHOLOGUE AFUA_2G14860)-RELATED"/>
    <property type="match status" value="1"/>
</dbReference>
<dbReference type="RefSeq" id="WP_126577928.1">
    <property type="nucleotide sequence ID" value="NZ_BIFR01000001.1"/>
</dbReference>
<keyword evidence="1" id="KW-0732">Signal</keyword>
<dbReference type="SUPFAM" id="SSF53474">
    <property type="entry name" value="alpha/beta-Hydrolases"/>
    <property type="match status" value="1"/>
</dbReference>
<dbReference type="OrthoDB" id="9775557at2"/>
<organism evidence="3 4">
    <name type="scientific">Tengunoibacter tsumagoiensis</name>
    <dbReference type="NCBI Taxonomy" id="2014871"/>
    <lineage>
        <taxon>Bacteria</taxon>
        <taxon>Bacillati</taxon>
        <taxon>Chloroflexota</taxon>
        <taxon>Ktedonobacteria</taxon>
        <taxon>Ktedonobacterales</taxon>
        <taxon>Dictyobacteraceae</taxon>
        <taxon>Tengunoibacter</taxon>
    </lineage>
</organism>
<keyword evidence="3" id="KW-0378">Hydrolase</keyword>
<dbReference type="Pfam" id="PF00561">
    <property type="entry name" value="Abhydrolase_1"/>
    <property type="match status" value="1"/>
</dbReference>
<dbReference type="InterPro" id="IPR050266">
    <property type="entry name" value="AB_hydrolase_sf"/>
</dbReference>
<dbReference type="PANTHER" id="PTHR43798">
    <property type="entry name" value="MONOACYLGLYCEROL LIPASE"/>
    <property type="match status" value="1"/>
</dbReference>
<dbReference type="GO" id="GO:0016787">
    <property type="term" value="F:hydrolase activity"/>
    <property type="evidence" value="ECO:0007669"/>
    <property type="project" value="UniProtKB-KW"/>
</dbReference>
<feature type="signal peptide" evidence="1">
    <location>
        <begin position="1"/>
        <end position="20"/>
    </location>
</feature>
<keyword evidence="4" id="KW-1185">Reference proteome</keyword>
<feature type="chain" id="PRO_5019412659" evidence="1">
    <location>
        <begin position="21"/>
        <end position="310"/>
    </location>
</feature>
<protein>
    <submittedName>
        <fullName evidence="3">Alpha/beta hydrolase</fullName>
    </submittedName>
</protein>
<name>A0A401ZTV1_9CHLR</name>
<dbReference type="Gene3D" id="3.40.50.1820">
    <property type="entry name" value="alpha/beta hydrolase"/>
    <property type="match status" value="1"/>
</dbReference>
<dbReference type="InterPro" id="IPR029058">
    <property type="entry name" value="AB_hydrolase_fold"/>
</dbReference>
<sequence length="310" mass="34091">MKTKLLVAAMICLTTTSVMGSIASYKTWKRKALASLQAGSQIVNTGVGPVEYRISGKGPAVLIAHGTPGGYDQSFAFSKLLSMTERSRSNTMKHTFISLSRPGYLQTPLESGRTPAEQADLYASLLDELGIQQASIIGFSGGGPSALQFALRYPERCQKLAIISGVAQSYSEEELQAGWSPLQRWFSQFYSRLILFDPLLYAMLPFARLAPQAASEDLLRSVMMYSIRQQGYENDMEQFLALKPYPLAQIKASTFVLHGTADGEVPYADAELLASQIPNVQLVTIKNGGHQAFYTHARFAMPLLRNFLTQ</sequence>
<reference evidence="4" key="1">
    <citation type="submission" date="2018-12" db="EMBL/GenBank/DDBJ databases">
        <title>Tengunoibacter tsumagoiensis gen. nov., sp. nov., Dictyobacter kobayashii sp. nov., D. alpinus sp. nov., and D. joshuensis sp. nov. and description of Dictyobacteraceae fam. nov. within the order Ktedonobacterales isolated from Tengu-no-mugimeshi.</title>
        <authorList>
            <person name="Wang C.M."/>
            <person name="Zheng Y."/>
            <person name="Sakai Y."/>
            <person name="Toyoda A."/>
            <person name="Minakuchi Y."/>
            <person name="Abe K."/>
            <person name="Yokota A."/>
            <person name="Yabe S."/>
        </authorList>
    </citation>
    <scope>NUCLEOTIDE SEQUENCE [LARGE SCALE GENOMIC DNA]</scope>
    <source>
        <strain evidence="4">Uno3</strain>
    </source>
</reference>
<evidence type="ECO:0000256" key="1">
    <source>
        <dbReference type="SAM" id="SignalP"/>
    </source>
</evidence>
<dbReference type="AlphaFoldDB" id="A0A401ZTV1"/>
<evidence type="ECO:0000259" key="2">
    <source>
        <dbReference type="Pfam" id="PF00561"/>
    </source>
</evidence>
<proteinExistence type="predicted"/>